<proteinExistence type="predicted"/>
<feature type="region of interest" description="Disordered" evidence="1">
    <location>
        <begin position="27"/>
        <end position="50"/>
    </location>
</feature>
<evidence type="ECO:0000313" key="4">
    <source>
        <dbReference type="Proteomes" id="UP000605986"/>
    </source>
</evidence>
<feature type="region of interest" description="Disordered" evidence="1">
    <location>
        <begin position="217"/>
        <end position="240"/>
    </location>
</feature>
<evidence type="ECO:0000256" key="2">
    <source>
        <dbReference type="SAM" id="SignalP"/>
    </source>
</evidence>
<protein>
    <submittedName>
        <fullName evidence="3">Uncharacterized protein</fullName>
    </submittedName>
</protein>
<reference evidence="3" key="1">
    <citation type="submission" date="2020-01" db="EMBL/GenBank/DDBJ databases">
        <title>Identification and distribution of gene clusters putatively required for synthesis of sphingolipid metabolism inhibitors in phylogenetically diverse species of the filamentous fungus Fusarium.</title>
        <authorList>
            <person name="Kim H.-S."/>
            <person name="Busman M."/>
            <person name="Brown D.W."/>
            <person name="Divon H."/>
            <person name="Uhlig S."/>
            <person name="Proctor R.H."/>
        </authorList>
    </citation>
    <scope>NUCLEOTIDE SEQUENCE</scope>
    <source>
        <strain evidence="3">NRRL 53441</strain>
    </source>
</reference>
<dbReference type="OrthoDB" id="5070447at2759"/>
<name>A0A8H4KPT1_9HYPO</name>
<feature type="region of interest" description="Disordered" evidence="1">
    <location>
        <begin position="255"/>
        <end position="351"/>
    </location>
</feature>
<gene>
    <name evidence="3" type="ORF">F53441_3950</name>
</gene>
<dbReference type="Proteomes" id="UP000605986">
    <property type="component" value="Unassembled WGS sequence"/>
</dbReference>
<organism evidence="3 4">
    <name type="scientific">Fusarium austroafricanum</name>
    <dbReference type="NCBI Taxonomy" id="2364996"/>
    <lineage>
        <taxon>Eukaryota</taxon>
        <taxon>Fungi</taxon>
        <taxon>Dikarya</taxon>
        <taxon>Ascomycota</taxon>
        <taxon>Pezizomycotina</taxon>
        <taxon>Sordariomycetes</taxon>
        <taxon>Hypocreomycetidae</taxon>
        <taxon>Hypocreales</taxon>
        <taxon>Nectriaceae</taxon>
        <taxon>Fusarium</taxon>
        <taxon>Fusarium concolor species complex</taxon>
    </lineage>
</organism>
<feature type="compositionally biased region" description="Basic and acidic residues" evidence="1">
    <location>
        <begin position="39"/>
        <end position="50"/>
    </location>
</feature>
<comment type="caution">
    <text evidence="3">The sequence shown here is derived from an EMBL/GenBank/DDBJ whole genome shotgun (WGS) entry which is preliminary data.</text>
</comment>
<evidence type="ECO:0000256" key="1">
    <source>
        <dbReference type="SAM" id="MobiDB-lite"/>
    </source>
</evidence>
<feature type="signal peptide" evidence="2">
    <location>
        <begin position="1"/>
        <end position="19"/>
    </location>
</feature>
<dbReference type="EMBL" id="JAADJG010000155">
    <property type="protein sequence ID" value="KAF4453354.1"/>
    <property type="molecule type" value="Genomic_DNA"/>
</dbReference>
<feature type="chain" id="PRO_5034074853" evidence="2">
    <location>
        <begin position="20"/>
        <end position="351"/>
    </location>
</feature>
<evidence type="ECO:0000313" key="3">
    <source>
        <dbReference type="EMBL" id="KAF4453354.1"/>
    </source>
</evidence>
<sequence length="351" mass="36976">MPNFSRLIFIARVLTCVCCRRRNKCQKSSTSNQPYMTEHSPRRNASEFEVSDRSQYSSFSQLTPGCRDLPHPDEFEVANGRDEFGLNPPASGRFSKPAFAAPMSPIRVSSSTSRMFHYEYPPPGGTLESFVEGPVSFASAKDDISKYDPFEGATYRKAPISPVAAGCPFTPVSPAPFAAYNTSCVPAHPRPVKITWPEPERTFAAGRPLTSSSAALVAATTKSDPVGPDPTGAGSVQASARPESIAAIATKAEYDEINLTESDPSAKTDSAPSDKAKPGPTKPGFVEATATGAVHTRPAEDVPLPASPTVGTVTSDPTKSEPVEATSAETNSDEVRSGAAGSAAEEGKASD</sequence>
<feature type="compositionally biased region" description="Polar residues" evidence="1">
    <location>
        <begin position="259"/>
        <end position="271"/>
    </location>
</feature>
<accession>A0A8H4KPT1</accession>
<keyword evidence="4" id="KW-1185">Reference proteome</keyword>
<keyword evidence="2" id="KW-0732">Signal</keyword>
<dbReference type="AlphaFoldDB" id="A0A8H4KPT1"/>